<dbReference type="PANTHER" id="PTHR12684:SF2">
    <property type="entry name" value="TRNA 2'-PHOSPHOTRANSFERASE 1"/>
    <property type="match status" value="1"/>
</dbReference>
<dbReference type="Proteomes" id="UP000308652">
    <property type="component" value="Unassembled WGS sequence"/>
</dbReference>
<protein>
    <recommendedName>
        <fullName evidence="3">2'-phosphotransferase</fullName>
        <ecNumber evidence="3">2.7.1.160</ecNumber>
    </recommendedName>
</protein>
<evidence type="ECO:0000256" key="2">
    <source>
        <dbReference type="ARBA" id="ARBA00009836"/>
    </source>
</evidence>
<dbReference type="AlphaFoldDB" id="A0A5C3M3T9"/>
<dbReference type="Gene3D" id="1.10.10.970">
    <property type="entry name" value="RNA 2'-phosphotransferase, Tpt1/KptA family, N-terminal domain"/>
    <property type="match status" value="1"/>
</dbReference>
<gene>
    <name evidence="7" type="ORF">BDQ12DRAFT_722362</name>
</gene>
<dbReference type="SUPFAM" id="SSF56399">
    <property type="entry name" value="ADP-ribosylation"/>
    <property type="match status" value="1"/>
</dbReference>
<keyword evidence="4" id="KW-0808">Transferase</keyword>
<keyword evidence="8" id="KW-1185">Reference proteome</keyword>
<dbReference type="EC" id="2.7.1.160" evidence="3"/>
<dbReference type="OrthoDB" id="419694at2759"/>
<name>A0A5C3M3T9_9AGAR</name>
<dbReference type="InterPro" id="IPR042081">
    <property type="entry name" value="RNA_2'-PTrans_C"/>
</dbReference>
<evidence type="ECO:0000256" key="1">
    <source>
        <dbReference type="ARBA" id="ARBA00003343"/>
    </source>
</evidence>
<evidence type="ECO:0000256" key="3">
    <source>
        <dbReference type="ARBA" id="ARBA00012007"/>
    </source>
</evidence>
<dbReference type="PANTHER" id="PTHR12684">
    <property type="entry name" value="PUTATIVE PHOSPHOTRANSFERASE"/>
    <property type="match status" value="1"/>
</dbReference>
<comment type="catalytic activity">
    <reaction evidence="6">
        <text>2'-phospho-[ligated tRNA] + NAD(+) = mature tRNA + ADP-alpha-D-ribose 1'',2''-cyclic phosphate + nicotinamide</text>
        <dbReference type="Rhea" id="RHEA:23324"/>
        <dbReference type="Rhea" id="RHEA-COMP:11106"/>
        <dbReference type="Rhea" id="RHEA-COMP:11107"/>
        <dbReference type="ChEBI" id="CHEBI:17154"/>
        <dbReference type="ChEBI" id="CHEBI:57540"/>
        <dbReference type="ChEBI" id="CHEBI:76596"/>
        <dbReference type="ChEBI" id="CHEBI:82883"/>
        <dbReference type="ChEBI" id="CHEBI:85027"/>
        <dbReference type="EC" id="2.7.1.160"/>
    </reaction>
</comment>
<dbReference type="Pfam" id="PF01885">
    <property type="entry name" value="PTS_2-RNA"/>
    <property type="match status" value="1"/>
</dbReference>
<dbReference type="STRING" id="68775.A0A5C3M3T9"/>
<evidence type="ECO:0000256" key="4">
    <source>
        <dbReference type="ARBA" id="ARBA00022679"/>
    </source>
</evidence>
<dbReference type="EMBL" id="ML213599">
    <property type="protein sequence ID" value="TFK39507.1"/>
    <property type="molecule type" value="Genomic_DNA"/>
</dbReference>
<comment type="function">
    <text evidence="1">Catalyzes the last step of tRNA splicing, the transfer of the splice junction 2'-phosphate from ligated tRNA to NAD to produce ADP-ribose 1''-2'' cyclic phosphate.</text>
</comment>
<evidence type="ECO:0000256" key="6">
    <source>
        <dbReference type="ARBA" id="ARBA00047949"/>
    </source>
</evidence>
<reference evidence="7 8" key="1">
    <citation type="journal article" date="2019" name="Nat. Ecol. Evol.">
        <title>Megaphylogeny resolves global patterns of mushroom evolution.</title>
        <authorList>
            <person name="Varga T."/>
            <person name="Krizsan K."/>
            <person name="Foldi C."/>
            <person name="Dima B."/>
            <person name="Sanchez-Garcia M."/>
            <person name="Sanchez-Ramirez S."/>
            <person name="Szollosi G.J."/>
            <person name="Szarkandi J.G."/>
            <person name="Papp V."/>
            <person name="Albert L."/>
            <person name="Andreopoulos W."/>
            <person name="Angelini C."/>
            <person name="Antonin V."/>
            <person name="Barry K.W."/>
            <person name="Bougher N.L."/>
            <person name="Buchanan P."/>
            <person name="Buyck B."/>
            <person name="Bense V."/>
            <person name="Catcheside P."/>
            <person name="Chovatia M."/>
            <person name="Cooper J."/>
            <person name="Damon W."/>
            <person name="Desjardin D."/>
            <person name="Finy P."/>
            <person name="Geml J."/>
            <person name="Haridas S."/>
            <person name="Hughes K."/>
            <person name="Justo A."/>
            <person name="Karasinski D."/>
            <person name="Kautmanova I."/>
            <person name="Kiss B."/>
            <person name="Kocsube S."/>
            <person name="Kotiranta H."/>
            <person name="LaButti K.M."/>
            <person name="Lechner B.E."/>
            <person name="Liimatainen K."/>
            <person name="Lipzen A."/>
            <person name="Lukacs Z."/>
            <person name="Mihaltcheva S."/>
            <person name="Morgado L.N."/>
            <person name="Niskanen T."/>
            <person name="Noordeloos M.E."/>
            <person name="Ohm R.A."/>
            <person name="Ortiz-Santana B."/>
            <person name="Ovrebo C."/>
            <person name="Racz N."/>
            <person name="Riley R."/>
            <person name="Savchenko A."/>
            <person name="Shiryaev A."/>
            <person name="Soop K."/>
            <person name="Spirin V."/>
            <person name="Szebenyi C."/>
            <person name="Tomsovsky M."/>
            <person name="Tulloss R.E."/>
            <person name="Uehling J."/>
            <person name="Grigoriev I.V."/>
            <person name="Vagvolgyi C."/>
            <person name="Papp T."/>
            <person name="Martin F.M."/>
            <person name="Miettinen O."/>
            <person name="Hibbett D.S."/>
            <person name="Nagy L.G."/>
        </authorList>
    </citation>
    <scope>NUCLEOTIDE SEQUENCE [LARGE SCALE GENOMIC DNA]</scope>
    <source>
        <strain evidence="7 8">CBS 166.37</strain>
    </source>
</reference>
<sequence length="282" mass="32757">MLFCARRSPCLLTNLGGMYRRTLVQQADVKPEDRVYSGTRRRVKLKLKERRDTQQVDMSKRLCDVLKNSTKNGITTREDGYVPVAELLNHPQFRNIDFFTLEKLVFQDQRKRYHLILEKHGHRDNLKADSWWIRLSEGRETPETALNLQRVVTIRQIPHPIYLASEEEWVQISRTGLVKGKNGFIHLYQRISPENLVLAELSRSSQTRIHIQIDLESAMQRGIKFFLALEADPSPFPSNGPFIPRKYAPVLTPGDEFGVLSPDLFLRVDKISTRWRALPDIP</sequence>
<organism evidence="7 8">
    <name type="scientific">Crucibulum laeve</name>
    <dbReference type="NCBI Taxonomy" id="68775"/>
    <lineage>
        <taxon>Eukaryota</taxon>
        <taxon>Fungi</taxon>
        <taxon>Dikarya</taxon>
        <taxon>Basidiomycota</taxon>
        <taxon>Agaricomycotina</taxon>
        <taxon>Agaricomycetes</taxon>
        <taxon>Agaricomycetidae</taxon>
        <taxon>Agaricales</taxon>
        <taxon>Agaricineae</taxon>
        <taxon>Nidulariaceae</taxon>
        <taxon>Crucibulum</taxon>
    </lineage>
</organism>
<dbReference type="Gene3D" id="3.20.170.30">
    <property type="match status" value="1"/>
</dbReference>
<comment type="similarity">
    <text evidence="2">Belongs to the KptA/TPT1 family.</text>
</comment>
<accession>A0A5C3M3T9</accession>
<proteinExistence type="inferred from homology"/>
<keyword evidence="5" id="KW-0520">NAD</keyword>
<evidence type="ECO:0000256" key="5">
    <source>
        <dbReference type="ARBA" id="ARBA00023027"/>
    </source>
</evidence>
<evidence type="ECO:0000313" key="8">
    <source>
        <dbReference type="Proteomes" id="UP000308652"/>
    </source>
</evidence>
<dbReference type="InterPro" id="IPR042080">
    <property type="entry name" value="RNA_2'-PTrans_N"/>
</dbReference>
<evidence type="ECO:0000313" key="7">
    <source>
        <dbReference type="EMBL" id="TFK39507.1"/>
    </source>
</evidence>
<dbReference type="InterPro" id="IPR002745">
    <property type="entry name" value="Ptrans_KptA/Tpt1"/>
</dbReference>
<dbReference type="GO" id="GO:0000215">
    <property type="term" value="F:tRNA 2'-phosphotransferase activity"/>
    <property type="evidence" value="ECO:0007669"/>
    <property type="project" value="UniProtKB-EC"/>
</dbReference>
<dbReference type="GO" id="GO:0006388">
    <property type="term" value="P:tRNA splicing, via endonucleolytic cleavage and ligation"/>
    <property type="evidence" value="ECO:0007669"/>
    <property type="project" value="TreeGrafter"/>
</dbReference>